<dbReference type="Proteomes" id="UP000606870">
    <property type="component" value="Unassembled WGS sequence"/>
</dbReference>
<evidence type="ECO:0000313" key="1">
    <source>
        <dbReference type="EMBL" id="MBC3536977.1"/>
    </source>
</evidence>
<name>A0ABR6VJQ1_9FIRM</name>
<dbReference type="EMBL" id="JACOGK010000017">
    <property type="protein sequence ID" value="MBC3536977.1"/>
    <property type="molecule type" value="Genomic_DNA"/>
</dbReference>
<keyword evidence="1" id="KW-0378">Hydrolase</keyword>
<dbReference type="Gene3D" id="1.10.3210.10">
    <property type="entry name" value="Hypothetical protein af1432"/>
    <property type="match status" value="1"/>
</dbReference>
<reference evidence="1 2" key="1">
    <citation type="submission" date="2020-08" db="EMBL/GenBank/DDBJ databases">
        <authorList>
            <person name="Liu C."/>
            <person name="Sun Q."/>
        </authorList>
    </citation>
    <scope>NUCLEOTIDE SEQUENCE [LARGE SCALE GENOMIC DNA]</scope>
    <source>
        <strain evidence="1 2">NSJ-59</strain>
    </source>
</reference>
<sequence>MSHFFAILARMRFIRRWSLMRNTIEENIQEHTLQTAMIAYHLCLLHNQRVTAAEDQVDAGRAVLLAMYHDASEVYTGDMPTPVKYFSPVMRKTYGEVEKLAQKRLLETLPVSLQAAYEPLLCQAEEDPVWPYVKAADMLSAYLKCLQEKYAGNREFDEAYDTIGANLRALPLPEVTQFLEDYAPSFLLSVDKMNTL</sequence>
<dbReference type="EC" id="3.1.3.89" evidence="1"/>
<evidence type="ECO:0000313" key="2">
    <source>
        <dbReference type="Proteomes" id="UP000606870"/>
    </source>
</evidence>
<dbReference type="NCBIfam" id="NF003009">
    <property type="entry name" value="PRK03826.1"/>
    <property type="match status" value="1"/>
</dbReference>
<accession>A0ABR6VJQ1</accession>
<comment type="caution">
    <text evidence="1">The sequence shown here is derived from an EMBL/GenBank/DDBJ whole genome shotgun (WGS) entry which is preliminary data.</text>
</comment>
<dbReference type="RefSeq" id="WP_186503133.1">
    <property type="nucleotide sequence ID" value="NZ_JACOGK010000017.1"/>
</dbReference>
<proteinExistence type="predicted"/>
<gene>
    <name evidence="1" type="primary">yfbR</name>
    <name evidence="1" type="ORF">H8J70_06915</name>
</gene>
<protein>
    <submittedName>
        <fullName evidence="1">5'-deoxynucleotidase</fullName>
        <ecNumber evidence="1">3.1.3.89</ecNumber>
    </submittedName>
</protein>
<organism evidence="1 2">
    <name type="scientific">Megasphaera hominis</name>
    <dbReference type="NCBI Taxonomy" id="159836"/>
    <lineage>
        <taxon>Bacteria</taxon>
        <taxon>Bacillati</taxon>
        <taxon>Bacillota</taxon>
        <taxon>Negativicutes</taxon>
        <taxon>Veillonellales</taxon>
        <taxon>Veillonellaceae</taxon>
        <taxon>Megasphaera</taxon>
    </lineage>
</organism>
<dbReference type="Pfam" id="PF12917">
    <property type="entry name" value="YfbR-like"/>
    <property type="match status" value="1"/>
</dbReference>
<dbReference type="GO" id="GO:0002953">
    <property type="term" value="F:5'-deoxynucleotidase activity"/>
    <property type="evidence" value="ECO:0007669"/>
    <property type="project" value="UniProtKB-EC"/>
</dbReference>
<keyword evidence="2" id="KW-1185">Reference proteome</keyword>
<dbReference type="SUPFAM" id="SSF109604">
    <property type="entry name" value="HD-domain/PDEase-like"/>
    <property type="match status" value="1"/>
</dbReference>